<organism evidence="7 8">
    <name type="scientific">Pedobacter hiemivivus</name>
    <dbReference type="NCBI Taxonomy" id="2530454"/>
    <lineage>
        <taxon>Bacteria</taxon>
        <taxon>Pseudomonadati</taxon>
        <taxon>Bacteroidota</taxon>
        <taxon>Sphingobacteriia</taxon>
        <taxon>Sphingobacteriales</taxon>
        <taxon>Sphingobacteriaceae</taxon>
        <taxon>Pedobacter</taxon>
    </lineage>
</organism>
<evidence type="ECO:0000259" key="6">
    <source>
        <dbReference type="Pfam" id="PF08281"/>
    </source>
</evidence>
<dbReference type="Proteomes" id="UP000309594">
    <property type="component" value="Unassembled WGS sequence"/>
</dbReference>
<feature type="domain" description="RNA polymerase sigma factor 70 region 4 type 2" evidence="6">
    <location>
        <begin position="124"/>
        <end position="176"/>
    </location>
</feature>
<name>A0A4U1GJ99_9SPHI</name>
<dbReference type="NCBIfam" id="TIGR02937">
    <property type="entry name" value="sigma70-ECF"/>
    <property type="match status" value="1"/>
</dbReference>
<dbReference type="EMBL" id="SWDX01000002">
    <property type="protein sequence ID" value="TKC63984.1"/>
    <property type="molecule type" value="Genomic_DNA"/>
</dbReference>
<dbReference type="PANTHER" id="PTHR43133">
    <property type="entry name" value="RNA POLYMERASE ECF-TYPE SIGMA FACTO"/>
    <property type="match status" value="1"/>
</dbReference>
<dbReference type="InterPro" id="IPR039425">
    <property type="entry name" value="RNA_pol_sigma-70-like"/>
</dbReference>
<dbReference type="InterPro" id="IPR007627">
    <property type="entry name" value="RNA_pol_sigma70_r2"/>
</dbReference>
<dbReference type="AlphaFoldDB" id="A0A4U1GJ99"/>
<dbReference type="GO" id="GO:0006352">
    <property type="term" value="P:DNA-templated transcription initiation"/>
    <property type="evidence" value="ECO:0007669"/>
    <property type="project" value="InterPro"/>
</dbReference>
<dbReference type="NCBIfam" id="TIGR02985">
    <property type="entry name" value="Sig70_bacteroi1"/>
    <property type="match status" value="1"/>
</dbReference>
<evidence type="ECO:0000256" key="1">
    <source>
        <dbReference type="ARBA" id="ARBA00010641"/>
    </source>
</evidence>
<keyword evidence="4" id="KW-0804">Transcription</keyword>
<keyword evidence="3" id="KW-0731">Sigma factor</keyword>
<dbReference type="GO" id="GO:0003677">
    <property type="term" value="F:DNA binding"/>
    <property type="evidence" value="ECO:0007669"/>
    <property type="project" value="InterPro"/>
</dbReference>
<dbReference type="InterPro" id="IPR013325">
    <property type="entry name" value="RNA_pol_sigma_r2"/>
</dbReference>
<evidence type="ECO:0000256" key="2">
    <source>
        <dbReference type="ARBA" id="ARBA00023015"/>
    </source>
</evidence>
<dbReference type="Pfam" id="PF08281">
    <property type="entry name" value="Sigma70_r4_2"/>
    <property type="match status" value="1"/>
</dbReference>
<dbReference type="Gene3D" id="1.10.1740.10">
    <property type="match status" value="1"/>
</dbReference>
<dbReference type="PANTHER" id="PTHR43133:SF46">
    <property type="entry name" value="RNA POLYMERASE SIGMA-70 FACTOR ECF SUBFAMILY"/>
    <property type="match status" value="1"/>
</dbReference>
<reference evidence="7 8" key="1">
    <citation type="submission" date="2019-04" db="EMBL/GenBank/DDBJ databases">
        <title>Pedobacter sp. RP-1-16 sp. nov., isolated from Arctic soil.</title>
        <authorList>
            <person name="Dahal R.H."/>
            <person name="Kim D.-U."/>
        </authorList>
    </citation>
    <scope>NUCLEOTIDE SEQUENCE [LARGE SCALE GENOMIC DNA]</scope>
    <source>
        <strain evidence="7 8">RP-1-16</strain>
    </source>
</reference>
<protein>
    <submittedName>
        <fullName evidence="7">RNA polymerase sigma-70 factor</fullName>
    </submittedName>
</protein>
<proteinExistence type="inferred from homology"/>
<dbReference type="SUPFAM" id="SSF88659">
    <property type="entry name" value="Sigma3 and sigma4 domains of RNA polymerase sigma factors"/>
    <property type="match status" value="1"/>
</dbReference>
<evidence type="ECO:0000256" key="4">
    <source>
        <dbReference type="ARBA" id="ARBA00023163"/>
    </source>
</evidence>
<comment type="caution">
    <text evidence="7">The sequence shown here is derived from an EMBL/GenBank/DDBJ whole genome shotgun (WGS) entry which is preliminary data.</text>
</comment>
<dbReference type="InterPro" id="IPR013324">
    <property type="entry name" value="RNA_pol_sigma_r3/r4-like"/>
</dbReference>
<evidence type="ECO:0000256" key="3">
    <source>
        <dbReference type="ARBA" id="ARBA00023082"/>
    </source>
</evidence>
<dbReference type="CDD" id="cd06171">
    <property type="entry name" value="Sigma70_r4"/>
    <property type="match status" value="1"/>
</dbReference>
<dbReference type="InterPro" id="IPR013249">
    <property type="entry name" value="RNA_pol_sigma70_r4_t2"/>
</dbReference>
<dbReference type="GO" id="GO:0016987">
    <property type="term" value="F:sigma factor activity"/>
    <property type="evidence" value="ECO:0007669"/>
    <property type="project" value="UniProtKB-KW"/>
</dbReference>
<dbReference type="InterPro" id="IPR014284">
    <property type="entry name" value="RNA_pol_sigma-70_dom"/>
</dbReference>
<evidence type="ECO:0000313" key="7">
    <source>
        <dbReference type="EMBL" id="TKC63984.1"/>
    </source>
</evidence>
<dbReference type="InterPro" id="IPR036388">
    <property type="entry name" value="WH-like_DNA-bd_sf"/>
</dbReference>
<feature type="domain" description="RNA polymerase sigma-70 region 2" evidence="5">
    <location>
        <begin position="28"/>
        <end position="93"/>
    </location>
</feature>
<dbReference type="SUPFAM" id="SSF88946">
    <property type="entry name" value="Sigma2 domain of RNA polymerase sigma factors"/>
    <property type="match status" value="1"/>
</dbReference>
<dbReference type="RefSeq" id="WP_136879534.1">
    <property type="nucleotide sequence ID" value="NZ_SWDX01000002.1"/>
</dbReference>
<dbReference type="Gene3D" id="1.10.10.10">
    <property type="entry name" value="Winged helix-like DNA-binding domain superfamily/Winged helix DNA-binding domain"/>
    <property type="match status" value="1"/>
</dbReference>
<keyword evidence="2" id="KW-0805">Transcription regulation</keyword>
<dbReference type="InterPro" id="IPR014327">
    <property type="entry name" value="RNA_pol_sigma70_bacteroid"/>
</dbReference>
<dbReference type="Pfam" id="PF04542">
    <property type="entry name" value="Sigma70_r2"/>
    <property type="match status" value="1"/>
</dbReference>
<accession>A0A4U1GJ99</accession>
<evidence type="ECO:0000313" key="8">
    <source>
        <dbReference type="Proteomes" id="UP000309594"/>
    </source>
</evidence>
<evidence type="ECO:0000259" key="5">
    <source>
        <dbReference type="Pfam" id="PF04542"/>
    </source>
</evidence>
<comment type="similarity">
    <text evidence="1">Belongs to the sigma-70 factor family. ECF subfamily.</text>
</comment>
<sequence>MAVYSNLSEQELSTLLKEGDKYAYTEVYNRYWRKMFVVAHKRLGDQQDAEEIVQDIFVNLWRKRETFVLTTSFQNYFAVAVKFEILDVMRKRAHAAAYEKELGLSYTEEDISTLRELDLYELQERLQLTINLLPEKCQLVFRLKHDKGYSQKHIAEELDISEKTVEAHLSKARKTLKNKFGNLLGTVLFIHF</sequence>
<gene>
    <name evidence="7" type="ORF">FBD94_06485</name>
</gene>